<dbReference type="InterPro" id="IPR021863">
    <property type="entry name" value="FAS_N"/>
</dbReference>
<comment type="subcellular location">
    <subcellularLocation>
        <location evidence="1">Membrane</location>
    </subcellularLocation>
</comment>
<accession>A0A0C3SA67</accession>
<reference evidence="8 9" key="1">
    <citation type="journal article" date="2014" name="PLoS Genet.">
        <title>Analysis of the Phlebiopsis gigantea genome, transcriptome and secretome provides insight into its pioneer colonization strategies of wood.</title>
        <authorList>
            <person name="Hori C."/>
            <person name="Ishida T."/>
            <person name="Igarashi K."/>
            <person name="Samejima M."/>
            <person name="Suzuki H."/>
            <person name="Master E."/>
            <person name="Ferreira P."/>
            <person name="Ruiz-Duenas F.J."/>
            <person name="Held B."/>
            <person name="Canessa P."/>
            <person name="Larrondo L.F."/>
            <person name="Schmoll M."/>
            <person name="Druzhinina I.S."/>
            <person name="Kubicek C.P."/>
            <person name="Gaskell J.A."/>
            <person name="Kersten P."/>
            <person name="St John F."/>
            <person name="Glasner J."/>
            <person name="Sabat G."/>
            <person name="Splinter BonDurant S."/>
            <person name="Syed K."/>
            <person name="Yadav J."/>
            <person name="Mgbeahuruike A.C."/>
            <person name="Kovalchuk A."/>
            <person name="Asiegbu F.O."/>
            <person name="Lackner G."/>
            <person name="Hoffmeister D."/>
            <person name="Rencoret J."/>
            <person name="Gutierrez A."/>
            <person name="Sun H."/>
            <person name="Lindquist E."/>
            <person name="Barry K."/>
            <person name="Riley R."/>
            <person name="Grigoriev I.V."/>
            <person name="Henrissat B."/>
            <person name="Kues U."/>
            <person name="Berka R.M."/>
            <person name="Martinez A.T."/>
            <person name="Covert S.F."/>
            <person name="Blanchette R.A."/>
            <person name="Cullen D."/>
        </authorList>
    </citation>
    <scope>NUCLEOTIDE SEQUENCE [LARGE SCALE GENOMIC DNA]</scope>
    <source>
        <strain evidence="8 9">11061_1 CR5-6</strain>
    </source>
</reference>
<evidence type="ECO:0008006" key="10">
    <source>
        <dbReference type="Google" id="ProtNLM"/>
    </source>
</evidence>
<evidence type="ECO:0000256" key="5">
    <source>
        <dbReference type="ARBA" id="ARBA00023136"/>
    </source>
</evidence>
<keyword evidence="9" id="KW-1185">Reference proteome</keyword>
<dbReference type="InterPro" id="IPR005804">
    <property type="entry name" value="FA_desaturase_dom"/>
</dbReference>
<dbReference type="HOGENOM" id="CLU_033094_0_0_1"/>
<feature type="domain" description="Fatty acid desaturase N-terminal" evidence="7">
    <location>
        <begin position="25"/>
        <end position="60"/>
    </location>
</feature>
<evidence type="ECO:0000256" key="2">
    <source>
        <dbReference type="ARBA" id="ARBA00005189"/>
    </source>
</evidence>
<feature type="domain" description="Fatty acid desaturase" evidence="6">
    <location>
        <begin position="102"/>
        <end position="370"/>
    </location>
</feature>
<keyword evidence="4" id="KW-0560">Oxidoreductase</keyword>
<proteinExistence type="inferred from homology"/>
<dbReference type="PANTHER" id="PTHR32100">
    <property type="entry name" value="OMEGA-6 FATTY ACID DESATURASE, CHLOROPLASTIC"/>
    <property type="match status" value="1"/>
</dbReference>
<dbReference type="GO" id="GO:0006629">
    <property type="term" value="P:lipid metabolic process"/>
    <property type="evidence" value="ECO:0007669"/>
    <property type="project" value="InterPro"/>
</dbReference>
<dbReference type="STRING" id="745531.A0A0C3SA67"/>
<name>A0A0C3SA67_PHLG1</name>
<protein>
    <recommendedName>
        <fullName evidence="10">Fatty acid desaturase domain-containing protein</fullName>
    </recommendedName>
</protein>
<dbReference type="Pfam" id="PF11960">
    <property type="entry name" value="DUF3474"/>
    <property type="match status" value="1"/>
</dbReference>
<organism evidence="8 9">
    <name type="scientific">Phlebiopsis gigantea (strain 11061_1 CR5-6)</name>
    <name type="common">White-rot fungus</name>
    <name type="synonym">Peniophora gigantea</name>
    <dbReference type="NCBI Taxonomy" id="745531"/>
    <lineage>
        <taxon>Eukaryota</taxon>
        <taxon>Fungi</taxon>
        <taxon>Dikarya</taxon>
        <taxon>Basidiomycota</taxon>
        <taxon>Agaricomycotina</taxon>
        <taxon>Agaricomycetes</taxon>
        <taxon>Polyporales</taxon>
        <taxon>Phanerochaetaceae</taxon>
        <taxon>Phlebiopsis</taxon>
    </lineage>
</organism>
<dbReference type="GO" id="GO:0016717">
    <property type="term" value="F:oxidoreductase activity, acting on paired donors, with oxidation of a pair of donors resulting in the reduction of molecular oxygen to two molecules of water"/>
    <property type="evidence" value="ECO:0007669"/>
    <property type="project" value="InterPro"/>
</dbReference>
<evidence type="ECO:0000256" key="1">
    <source>
        <dbReference type="ARBA" id="ARBA00004370"/>
    </source>
</evidence>
<comment type="pathway">
    <text evidence="2">Lipid metabolism.</text>
</comment>
<sequence length="415" mass="48087">MPPTVEEPKLGDDSPHCDDVPVFEPPPNWPLAEIRKVIPKHCFERSTARSLGYLLRDLAMSGGAMFLASHIDEMSTYAGASLPSGYAILGPQVVLALKCIMWAAYWWVQSLVFTGMWILAHECGHRAFSPSGFVSDLVGFTLHSGLITPYWSWKIAHHHHHQYHGSMEHDEFWIPDTRSELGIPETHDESVVAEYFSDSPLYCLAKLLAIHFFAFQTYLLTNLSGQKRFPRGTSHYNPYAVIFKDSQRRSIIWSDIGVIAMLFILSRFNWRSAVPLYWIPWFGLSHWVVFITFLQHTDPVIPRYRDGAWSFVRGAAATVDRDFLGWQGKFFMHGSCHWHTVHHHFPKIPFYNGREATEHLKAFMGKHYVYSDTPIFQTFWYNWNHCKFVEDKGTVLFLRDKRGRYARRVAEDKQS</sequence>
<evidence type="ECO:0000313" key="9">
    <source>
        <dbReference type="Proteomes" id="UP000053257"/>
    </source>
</evidence>
<dbReference type="InterPro" id="IPR012171">
    <property type="entry name" value="Fatty_acid_desaturase"/>
</dbReference>
<keyword evidence="5" id="KW-0472">Membrane</keyword>
<gene>
    <name evidence="8" type="ORF">PHLGIDRAFT_18775</name>
</gene>
<evidence type="ECO:0000259" key="6">
    <source>
        <dbReference type="Pfam" id="PF00487"/>
    </source>
</evidence>
<dbReference type="OrthoDB" id="1461976at2759"/>
<comment type="similarity">
    <text evidence="3">Belongs to the fatty acid desaturase type 1 family.</text>
</comment>
<evidence type="ECO:0000256" key="4">
    <source>
        <dbReference type="ARBA" id="ARBA00023002"/>
    </source>
</evidence>
<evidence type="ECO:0000259" key="7">
    <source>
        <dbReference type="Pfam" id="PF11960"/>
    </source>
</evidence>
<dbReference type="AlphaFoldDB" id="A0A0C3SA67"/>
<dbReference type="Pfam" id="PF00487">
    <property type="entry name" value="FA_desaturase"/>
    <property type="match status" value="1"/>
</dbReference>
<dbReference type="Proteomes" id="UP000053257">
    <property type="component" value="Unassembled WGS sequence"/>
</dbReference>
<dbReference type="EMBL" id="KN840472">
    <property type="protein sequence ID" value="KIP08937.1"/>
    <property type="molecule type" value="Genomic_DNA"/>
</dbReference>
<evidence type="ECO:0000313" key="8">
    <source>
        <dbReference type="EMBL" id="KIP08937.1"/>
    </source>
</evidence>
<dbReference type="GO" id="GO:0016020">
    <property type="term" value="C:membrane"/>
    <property type="evidence" value="ECO:0007669"/>
    <property type="project" value="UniProtKB-SubCell"/>
</dbReference>
<evidence type="ECO:0000256" key="3">
    <source>
        <dbReference type="ARBA" id="ARBA00009295"/>
    </source>
</evidence>